<dbReference type="Proteomes" id="UP000507470">
    <property type="component" value="Unassembled WGS sequence"/>
</dbReference>
<feature type="region of interest" description="Disordered" evidence="1">
    <location>
        <begin position="240"/>
        <end position="263"/>
    </location>
</feature>
<gene>
    <name evidence="3" type="ORF">MCOR_29301</name>
</gene>
<keyword evidence="2" id="KW-0812">Transmembrane</keyword>
<organism evidence="3 4">
    <name type="scientific">Mytilus coruscus</name>
    <name type="common">Sea mussel</name>
    <dbReference type="NCBI Taxonomy" id="42192"/>
    <lineage>
        <taxon>Eukaryota</taxon>
        <taxon>Metazoa</taxon>
        <taxon>Spiralia</taxon>
        <taxon>Lophotrochozoa</taxon>
        <taxon>Mollusca</taxon>
        <taxon>Bivalvia</taxon>
        <taxon>Autobranchia</taxon>
        <taxon>Pteriomorphia</taxon>
        <taxon>Mytilida</taxon>
        <taxon>Mytiloidea</taxon>
        <taxon>Mytilidae</taxon>
        <taxon>Mytilinae</taxon>
        <taxon>Mytilus</taxon>
    </lineage>
</organism>
<protein>
    <submittedName>
        <fullName evidence="3">Uncharacterized protein</fullName>
    </submittedName>
</protein>
<reference evidence="3 4" key="1">
    <citation type="submission" date="2020-06" db="EMBL/GenBank/DDBJ databases">
        <authorList>
            <person name="Li R."/>
            <person name="Bekaert M."/>
        </authorList>
    </citation>
    <scope>NUCLEOTIDE SEQUENCE [LARGE SCALE GENOMIC DNA]</scope>
    <source>
        <strain evidence="4">wild</strain>
    </source>
</reference>
<dbReference type="AlphaFoldDB" id="A0A6J8CGF5"/>
<accession>A0A6J8CGF5</accession>
<proteinExistence type="predicted"/>
<evidence type="ECO:0000256" key="1">
    <source>
        <dbReference type="SAM" id="MobiDB-lite"/>
    </source>
</evidence>
<evidence type="ECO:0000313" key="4">
    <source>
        <dbReference type="Proteomes" id="UP000507470"/>
    </source>
</evidence>
<dbReference type="EMBL" id="CACVKT020005315">
    <property type="protein sequence ID" value="CAC5394566.1"/>
    <property type="molecule type" value="Genomic_DNA"/>
</dbReference>
<keyword evidence="2" id="KW-1133">Transmembrane helix</keyword>
<dbReference type="OrthoDB" id="6096644at2759"/>
<keyword evidence="2" id="KW-0472">Membrane</keyword>
<name>A0A6J8CGF5_MYTCO</name>
<sequence>MDTPTEICSVDYGHIYVSGQGSDNIHRLIFESKTTKIECVLRSSMDKVERSTMDEVEQDYKVLDIPLDSRHGIKEPVALCFNQDYNYSEYTVRPQLDFETSSAGSGAIAGGCVSPITFLIVTLVVICRLRRIGPFIEKKNDLTKTPYNNETNTDQEIKRKQEINHTYGIVNDEIGIHSMDTNKVGQTICYAQVNKNRNIEDTYIESVDGEYDHFNLQDRRRKETNQNTYDSNIGIRSCDDPTYDTTSSSRKIRSRKSKSSQNTARRDLFGITWNRAKDACKPYGLENRADHLRSSGIRDENEFWIGKAIYSVPTRWFEIIGCFQIAENHIHSFPTVASIGYCKQKCDSENMGSYFGYRQKIRNIPLSLSIDTEIKTQNTFYTINNGKEEHVNISPDPLFPHGTDKRSYQSTGLVIGGVLGAFSMITVLVVLIVCKVRSKGMFTVSNTRDYEDTHRENFQQTTYQDLDNTNQMSLTATSNQTSGIDESSVPVYEEINQSVR</sequence>
<evidence type="ECO:0000313" key="3">
    <source>
        <dbReference type="EMBL" id="CAC5394566.1"/>
    </source>
</evidence>
<keyword evidence="4" id="KW-1185">Reference proteome</keyword>
<feature type="transmembrane region" description="Helical" evidence="2">
    <location>
        <begin position="413"/>
        <end position="434"/>
    </location>
</feature>
<evidence type="ECO:0000256" key="2">
    <source>
        <dbReference type="SAM" id="Phobius"/>
    </source>
</evidence>